<organism evidence="2 3">
    <name type="scientific">Arctia plantaginis</name>
    <name type="common">Wood tiger moth</name>
    <name type="synonym">Phalaena plantaginis</name>
    <dbReference type="NCBI Taxonomy" id="874455"/>
    <lineage>
        <taxon>Eukaryota</taxon>
        <taxon>Metazoa</taxon>
        <taxon>Ecdysozoa</taxon>
        <taxon>Arthropoda</taxon>
        <taxon>Hexapoda</taxon>
        <taxon>Insecta</taxon>
        <taxon>Pterygota</taxon>
        <taxon>Neoptera</taxon>
        <taxon>Endopterygota</taxon>
        <taxon>Lepidoptera</taxon>
        <taxon>Glossata</taxon>
        <taxon>Ditrysia</taxon>
        <taxon>Noctuoidea</taxon>
        <taxon>Erebidae</taxon>
        <taxon>Arctiinae</taxon>
        <taxon>Arctia</taxon>
    </lineage>
</organism>
<dbReference type="Proteomes" id="UP000494256">
    <property type="component" value="Unassembled WGS sequence"/>
</dbReference>
<evidence type="ECO:0000313" key="2">
    <source>
        <dbReference type="EMBL" id="CAB3237205.1"/>
    </source>
</evidence>
<proteinExistence type="predicted"/>
<dbReference type="AlphaFoldDB" id="A0A8S0ZRT7"/>
<dbReference type="OrthoDB" id="70376at2759"/>
<comment type="caution">
    <text evidence="2">The sequence shown here is derived from an EMBL/GenBank/DDBJ whole genome shotgun (WGS) entry which is preliminary data.</text>
</comment>
<reference evidence="2 3" key="1">
    <citation type="submission" date="2020-04" db="EMBL/GenBank/DDBJ databases">
        <authorList>
            <person name="Wallbank WR R."/>
            <person name="Pardo Diaz C."/>
            <person name="Kozak K."/>
            <person name="Martin S."/>
            <person name="Jiggins C."/>
            <person name="Moest M."/>
            <person name="Warren A I."/>
            <person name="Byers J.R.P. K."/>
            <person name="Montejo-Kovacevich G."/>
            <person name="Yen C E."/>
        </authorList>
    </citation>
    <scope>NUCLEOTIDE SEQUENCE [LARGE SCALE GENOMIC DNA]</scope>
</reference>
<accession>A0A8S0ZRT7</accession>
<name>A0A8S0ZRT7_ARCPL</name>
<feature type="region of interest" description="Disordered" evidence="1">
    <location>
        <begin position="1"/>
        <end position="154"/>
    </location>
</feature>
<feature type="compositionally biased region" description="Low complexity" evidence="1">
    <location>
        <begin position="122"/>
        <end position="153"/>
    </location>
</feature>
<evidence type="ECO:0000256" key="1">
    <source>
        <dbReference type="SAM" id="MobiDB-lite"/>
    </source>
</evidence>
<sequence length="244" mass="25245">MLTKSQCTRATIASRPRRSCSACSQRSPPASTSARALRSSAEAGERSQQARNRSSARRRARAPAPSAHRCGTSRSESTSGAPPPPPHAAPLHSRTPPAPSSSRSHALSQGLRRASGLTAKPAAAISSSSSSGGARMAGAAPLAGAGPPGAALPHTASRMATYSRGPGRGAAARVGRAAMSLARRSTDSPRARIDRPAPRTCRCARQRNLHHHYVTVRAHPVVPPADATALLRLNTFATRPAASY</sequence>
<feature type="compositionally biased region" description="Polar residues" evidence="1">
    <location>
        <begin position="1"/>
        <end position="11"/>
    </location>
</feature>
<feature type="compositionally biased region" description="Low complexity" evidence="1">
    <location>
        <begin position="19"/>
        <end position="53"/>
    </location>
</feature>
<protein>
    <submittedName>
        <fullName evidence="2">Uncharacterized protein</fullName>
    </submittedName>
</protein>
<evidence type="ECO:0000313" key="3">
    <source>
        <dbReference type="Proteomes" id="UP000494256"/>
    </source>
</evidence>
<gene>
    <name evidence="2" type="ORF">APLA_LOCUS7721</name>
</gene>
<feature type="compositionally biased region" description="Low complexity" evidence="1">
    <location>
        <begin position="89"/>
        <end position="108"/>
    </location>
</feature>
<dbReference type="EMBL" id="CADEBD010000303">
    <property type="protein sequence ID" value="CAB3237205.1"/>
    <property type="molecule type" value="Genomic_DNA"/>
</dbReference>